<keyword evidence="4" id="KW-1185">Reference proteome</keyword>
<protein>
    <submittedName>
        <fullName evidence="3">DNA-binding protein</fullName>
    </submittedName>
</protein>
<dbReference type="RefSeq" id="WP_120204342.1">
    <property type="nucleotide sequence ID" value="NZ_CP032514.1"/>
</dbReference>
<organism evidence="3 4">
    <name type="scientific">Actinomyces lilanjuaniae</name>
    <dbReference type="NCBI Taxonomy" id="2321394"/>
    <lineage>
        <taxon>Bacteria</taxon>
        <taxon>Bacillati</taxon>
        <taxon>Actinomycetota</taxon>
        <taxon>Actinomycetes</taxon>
        <taxon>Actinomycetales</taxon>
        <taxon>Actinomycetaceae</taxon>
        <taxon>Actinomyces</taxon>
    </lineage>
</organism>
<dbReference type="InterPro" id="IPR009061">
    <property type="entry name" value="DNA-bd_dom_put_sf"/>
</dbReference>
<dbReference type="NCBIfam" id="TIGR01764">
    <property type="entry name" value="excise"/>
    <property type="match status" value="1"/>
</dbReference>
<feature type="region of interest" description="Disordered" evidence="1">
    <location>
        <begin position="67"/>
        <end position="103"/>
    </location>
</feature>
<feature type="domain" description="Helix-turn-helix" evidence="2">
    <location>
        <begin position="8"/>
        <end position="60"/>
    </location>
</feature>
<dbReference type="Proteomes" id="UP000273001">
    <property type="component" value="Chromosome"/>
</dbReference>
<dbReference type="InterPro" id="IPR010093">
    <property type="entry name" value="SinI_DNA-bd"/>
</dbReference>
<accession>A0ABN5PN04</accession>
<evidence type="ECO:0000259" key="2">
    <source>
        <dbReference type="Pfam" id="PF12728"/>
    </source>
</evidence>
<dbReference type="SUPFAM" id="SSF46955">
    <property type="entry name" value="Putative DNA-binding domain"/>
    <property type="match status" value="1"/>
</dbReference>
<gene>
    <name evidence="3" type="ORF">D5R93_05885</name>
</gene>
<dbReference type="EMBL" id="CP032514">
    <property type="protein sequence ID" value="AYD89699.1"/>
    <property type="molecule type" value="Genomic_DNA"/>
</dbReference>
<evidence type="ECO:0000256" key="1">
    <source>
        <dbReference type="SAM" id="MobiDB-lite"/>
    </source>
</evidence>
<dbReference type="Pfam" id="PF12728">
    <property type="entry name" value="HTH_17"/>
    <property type="match status" value="1"/>
</dbReference>
<dbReference type="GO" id="GO:0003677">
    <property type="term" value="F:DNA binding"/>
    <property type="evidence" value="ECO:0007669"/>
    <property type="project" value="UniProtKB-KW"/>
</dbReference>
<dbReference type="InterPro" id="IPR041657">
    <property type="entry name" value="HTH_17"/>
</dbReference>
<evidence type="ECO:0000313" key="3">
    <source>
        <dbReference type="EMBL" id="AYD89699.1"/>
    </source>
</evidence>
<sequence length="103" mass="11168">MQRQTHLITASEAAYRLNVGVRTAIRWIEEGRMSAVEKLPTKRGAWLIDEQEVERVAKARRDEILARLPRVTSAPSPDSSDHTTSTPSSDGSAALAGSPEGVA</sequence>
<evidence type="ECO:0000313" key="4">
    <source>
        <dbReference type="Proteomes" id="UP000273001"/>
    </source>
</evidence>
<proteinExistence type="predicted"/>
<keyword evidence="3" id="KW-0238">DNA-binding</keyword>
<reference evidence="3 4" key="1">
    <citation type="submission" date="2018-09" db="EMBL/GenBank/DDBJ databases">
        <authorList>
            <person name="Li J."/>
        </authorList>
    </citation>
    <scope>NUCLEOTIDE SEQUENCE [LARGE SCALE GENOMIC DNA]</scope>
    <source>
        <strain evidence="3 4">2129</strain>
    </source>
</reference>
<name>A0ABN5PN04_9ACTO</name>
<feature type="compositionally biased region" description="Low complexity" evidence="1">
    <location>
        <begin position="72"/>
        <end position="92"/>
    </location>
</feature>